<evidence type="ECO:0000256" key="2">
    <source>
        <dbReference type="SAM" id="Phobius"/>
    </source>
</evidence>
<evidence type="ECO:0000313" key="3">
    <source>
        <dbReference type="EMBL" id="QDG52692.1"/>
    </source>
</evidence>
<organism evidence="3 4">
    <name type="scientific">Persicimonas caeni</name>
    <dbReference type="NCBI Taxonomy" id="2292766"/>
    <lineage>
        <taxon>Bacteria</taxon>
        <taxon>Deltaproteobacteria</taxon>
        <taxon>Bradymonadales</taxon>
        <taxon>Bradymonadaceae</taxon>
        <taxon>Persicimonas</taxon>
    </lineage>
</organism>
<accession>A0A5B8Y895</accession>
<name>A0A4Y6PWH8_PERCE</name>
<gene>
    <name evidence="3" type="ORF">FIV42_18690</name>
</gene>
<keyword evidence="2" id="KW-0812">Transmembrane</keyword>
<dbReference type="RefSeq" id="WP_141199157.1">
    <property type="nucleotide sequence ID" value="NZ_CP041186.1"/>
</dbReference>
<keyword evidence="2" id="KW-0472">Membrane</keyword>
<dbReference type="EMBL" id="CP041186">
    <property type="protein sequence ID" value="QDG52692.1"/>
    <property type="molecule type" value="Genomic_DNA"/>
</dbReference>
<protein>
    <submittedName>
        <fullName evidence="3">Uncharacterized protein</fullName>
    </submittedName>
</protein>
<reference evidence="3 4" key="1">
    <citation type="submission" date="2019-06" db="EMBL/GenBank/DDBJ databases">
        <title>Persicimonas caeni gen. nov., sp. nov., a predatory bacterium isolated from solar saltern.</title>
        <authorList>
            <person name="Wang S."/>
        </authorList>
    </citation>
    <scope>NUCLEOTIDE SEQUENCE [LARGE SCALE GENOMIC DNA]</scope>
    <source>
        <strain evidence="3 4">YN101</strain>
    </source>
</reference>
<dbReference type="Proteomes" id="UP000315995">
    <property type="component" value="Chromosome"/>
</dbReference>
<evidence type="ECO:0000313" key="4">
    <source>
        <dbReference type="Proteomes" id="UP000315995"/>
    </source>
</evidence>
<keyword evidence="2" id="KW-1133">Transmembrane helix</keyword>
<sequence length="71" mass="7442">MEHIEALLQSASYFGVIKKLMAMSPTDIAVLFLVSKPAFILTAGVAVLTSRKKDGPPQLSEEGGAAGLLPD</sequence>
<feature type="transmembrane region" description="Helical" evidence="2">
    <location>
        <begin position="28"/>
        <end position="48"/>
    </location>
</feature>
<accession>A0A4Y6PWH8</accession>
<feature type="region of interest" description="Disordered" evidence="1">
    <location>
        <begin position="52"/>
        <end position="71"/>
    </location>
</feature>
<keyword evidence="4" id="KW-1185">Reference proteome</keyword>
<evidence type="ECO:0000256" key="1">
    <source>
        <dbReference type="SAM" id="MobiDB-lite"/>
    </source>
</evidence>
<proteinExistence type="predicted"/>
<dbReference type="AlphaFoldDB" id="A0A4Y6PWH8"/>